<comment type="caution">
    <text evidence="2">The sequence shown here is derived from an EMBL/GenBank/DDBJ whole genome shotgun (WGS) entry which is preliminary data.</text>
</comment>
<gene>
    <name evidence="2" type="ORF">H6P81_018289</name>
</gene>
<organism evidence="2 3">
    <name type="scientific">Aristolochia fimbriata</name>
    <name type="common">White veined hardy Dutchman's pipe vine</name>
    <dbReference type="NCBI Taxonomy" id="158543"/>
    <lineage>
        <taxon>Eukaryota</taxon>
        <taxon>Viridiplantae</taxon>
        <taxon>Streptophyta</taxon>
        <taxon>Embryophyta</taxon>
        <taxon>Tracheophyta</taxon>
        <taxon>Spermatophyta</taxon>
        <taxon>Magnoliopsida</taxon>
        <taxon>Magnoliidae</taxon>
        <taxon>Piperales</taxon>
        <taxon>Aristolochiaceae</taxon>
        <taxon>Aristolochia</taxon>
    </lineage>
</organism>
<name>A0AAV7E2P4_ARIFI</name>
<feature type="compositionally biased region" description="Basic and acidic residues" evidence="1">
    <location>
        <begin position="1"/>
        <end position="30"/>
    </location>
</feature>
<evidence type="ECO:0000313" key="2">
    <source>
        <dbReference type="EMBL" id="KAG9442435.1"/>
    </source>
</evidence>
<proteinExistence type="predicted"/>
<feature type="compositionally biased region" description="Basic and acidic residues" evidence="1">
    <location>
        <begin position="37"/>
        <end position="69"/>
    </location>
</feature>
<feature type="compositionally biased region" description="Basic residues" evidence="1">
    <location>
        <begin position="71"/>
        <end position="86"/>
    </location>
</feature>
<keyword evidence="3" id="KW-1185">Reference proteome</keyword>
<sequence length="103" mass="11979">MEWNGMEERNGGKRKEGEGRRGLRKEIEKEEWNEEEEWRKMEEEWNGMEWKKGEDGGMEGGRDPGEGRKGGGGRKRGGQRGGIRRKNQNEWNGTGKRWGGEEE</sequence>
<evidence type="ECO:0000256" key="1">
    <source>
        <dbReference type="SAM" id="MobiDB-lite"/>
    </source>
</evidence>
<dbReference type="Proteomes" id="UP000825729">
    <property type="component" value="Unassembled WGS sequence"/>
</dbReference>
<evidence type="ECO:0000313" key="3">
    <source>
        <dbReference type="Proteomes" id="UP000825729"/>
    </source>
</evidence>
<dbReference type="EMBL" id="JAINDJ010000007">
    <property type="protein sequence ID" value="KAG9442435.1"/>
    <property type="molecule type" value="Genomic_DNA"/>
</dbReference>
<dbReference type="AlphaFoldDB" id="A0AAV7E2P4"/>
<feature type="region of interest" description="Disordered" evidence="1">
    <location>
        <begin position="1"/>
        <end position="103"/>
    </location>
</feature>
<accession>A0AAV7E2P4</accession>
<protein>
    <submittedName>
        <fullName evidence="2">Uncharacterized protein</fullName>
    </submittedName>
</protein>
<reference evidence="2 3" key="1">
    <citation type="submission" date="2021-07" db="EMBL/GenBank/DDBJ databases">
        <title>The Aristolochia fimbriata genome: insights into angiosperm evolution, floral development and chemical biosynthesis.</title>
        <authorList>
            <person name="Jiao Y."/>
        </authorList>
    </citation>
    <scope>NUCLEOTIDE SEQUENCE [LARGE SCALE GENOMIC DNA]</scope>
    <source>
        <strain evidence="2">IBCAS-2021</strain>
        <tissue evidence="2">Leaf</tissue>
    </source>
</reference>